<comment type="caution">
    <text evidence="2">The sequence shown here is derived from an EMBL/GenBank/DDBJ whole genome shotgun (WGS) entry which is preliminary data.</text>
</comment>
<feature type="compositionally biased region" description="Basic residues" evidence="1">
    <location>
        <begin position="73"/>
        <end position="87"/>
    </location>
</feature>
<feature type="region of interest" description="Disordered" evidence="1">
    <location>
        <begin position="56"/>
        <end position="130"/>
    </location>
</feature>
<evidence type="ECO:0000313" key="2">
    <source>
        <dbReference type="EMBL" id="MBB4889246.1"/>
    </source>
</evidence>
<gene>
    <name evidence="2" type="ORF">FHS38_005321</name>
</gene>
<dbReference type="EMBL" id="JACHJG010000012">
    <property type="protein sequence ID" value="MBB4889246.1"/>
    <property type="molecule type" value="Genomic_DNA"/>
</dbReference>
<sequence>MPSTFGTHSEVAKTVELLRTALPPLEKHRQSLETELTAVTERLESVRAALHSLQLLSSATPTPQPEAGEPTPAKRKAGSRVKAKTPAKARTAVTSKATVTSKAAVTSKARKPSAAKAAASPAPAAPQPVLPKQRIQGLTRNLVAYLARADAPVRAREAALALGREDTPGSINAVRTALERLVKAGRAQRTGRGLYEATSAG</sequence>
<feature type="compositionally biased region" description="Polar residues" evidence="1">
    <location>
        <begin position="92"/>
        <end position="104"/>
    </location>
</feature>
<accession>A0A7W7LGQ6</accession>
<dbReference type="AlphaFoldDB" id="A0A7W7LGQ6"/>
<reference evidence="2 3" key="1">
    <citation type="submission" date="2020-08" db="EMBL/GenBank/DDBJ databases">
        <title>Genomic Encyclopedia of Type Strains, Phase III (KMG-III): the genomes of soil and plant-associated and newly described type strains.</title>
        <authorList>
            <person name="Whitman W."/>
        </authorList>
    </citation>
    <scope>NUCLEOTIDE SEQUENCE [LARGE SCALE GENOMIC DNA]</scope>
    <source>
        <strain evidence="2 3">CECT 3265</strain>
    </source>
</reference>
<protein>
    <submittedName>
        <fullName evidence="2">Putative membrane protein</fullName>
    </submittedName>
</protein>
<evidence type="ECO:0000256" key="1">
    <source>
        <dbReference type="SAM" id="MobiDB-lite"/>
    </source>
</evidence>
<dbReference type="Proteomes" id="UP000556436">
    <property type="component" value="Unassembled WGS sequence"/>
</dbReference>
<dbReference type="RefSeq" id="WP_184737493.1">
    <property type="nucleotide sequence ID" value="NZ_BMRW01000018.1"/>
</dbReference>
<keyword evidence="3" id="KW-1185">Reference proteome</keyword>
<organism evidence="2 3">
    <name type="scientific">Streptomyces netropsis</name>
    <name type="common">Streptoverticillium netropsis</name>
    <dbReference type="NCBI Taxonomy" id="55404"/>
    <lineage>
        <taxon>Bacteria</taxon>
        <taxon>Bacillati</taxon>
        <taxon>Actinomycetota</taxon>
        <taxon>Actinomycetes</taxon>
        <taxon>Kitasatosporales</taxon>
        <taxon>Streptomycetaceae</taxon>
        <taxon>Streptomyces</taxon>
    </lineage>
</organism>
<evidence type="ECO:0000313" key="3">
    <source>
        <dbReference type="Proteomes" id="UP000556436"/>
    </source>
</evidence>
<proteinExistence type="predicted"/>
<name>A0A7W7LGQ6_STRNE</name>